<feature type="transmembrane region" description="Helical" evidence="6">
    <location>
        <begin position="282"/>
        <end position="300"/>
    </location>
</feature>
<evidence type="ECO:0000256" key="5">
    <source>
        <dbReference type="ARBA" id="ARBA00023136"/>
    </source>
</evidence>
<dbReference type="Gene3D" id="1.10.3730.20">
    <property type="match status" value="1"/>
</dbReference>
<dbReference type="PANTHER" id="PTHR42920">
    <property type="entry name" value="OS03G0707200 PROTEIN-RELATED"/>
    <property type="match status" value="1"/>
</dbReference>
<protein>
    <submittedName>
        <fullName evidence="8">Multidrug DMT transporter permease</fullName>
    </submittedName>
</protein>
<keyword evidence="3 6" id="KW-0812">Transmembrane</keyword>
<feature type="transmembrane region" description="Helical" evidence="6">
    <location>
        <begin position="20"/>
        <end position="39"/>
    </location>
</feature>
<evidence type="ECO:0000256" key="4">
    <source>
        <dbReference type="ARBA" id="ARBA00022989"/>
    </source>
</evidence>
<dbReference type="AlphaFoldDB" id="A0A809RDD8"/>
<dbReference type="SUPFAM" id="SSF103481">
    <property type="entry name" value="Multidrug resistance efflux transporter EmrE"/>
    <property type="match status" value="2"/>
</dbReference>
<feature type="transmembrane region" description="Helical" evidence="6">
    <location>
        <begin position="135"/>
        <end position="156"/>
    </location>
</feature>
<keyword evidence="2" id="KW-1003">Cell membrane</keyword>
<evidence type="ECO:0000256" key="3">
    <source>
        <dbReference type="ARBA" id="ARBA00022692"/>
    </source>
</evidence>
<evidence type="ECO:0000256" key="6">
    <source>
        <dbReference type="SAM" id="Phobius"/>
    </source>
</evidence>
<dbReference type="Pfam" id="PF00892">
    <property type="entry name" value="EamA"/>
    <property type="match status" value="2"/>
</dbReference>
<organism evidence="8 9">
    <name type="scientific">Sulfuriferula nivalis</name>
    <dbReference type="NCBI Taxonomy" id="2675298"/>
    <lineage>
        <taxon>Bacteria</taxon>
        <taxon>Pseudomonadati</taxon>
        <taxon>Pseudomonadota</taxon>
        <taxon>Betaproteobacteria</taxon>
        <taxon>Nitrosomonadales</taxon>
        <taxon>Sulfuricellaceae</taxon>
        <taxon>Sulfuriferula</taxon>
    </lineage>
</organism>
<evidence type="ECO:0000313" key="8">
    <source>
        <dbReference type="EMBL" id="BBO99654.1"/>
    </source>
</evidence>
<feature type="transmembrane region" description="Helical" evidence="6">
    <location>
        <begin position="80"/>
        <end position="99"/>
    </location>
</feature>
<feature type="transmembrane region" description="Helical" evidence="6">
    <location>
        <begin position="45"/>
        <end position="68"/>
    </location>
</feature>
<dbReference type="InterPro" id="IPR037185">
    <property type="entry name" value="EmrE-like"/>
</dbReference>
<evidence type="ECO:0000313" key="9">
    <source>
        <dbReference type="Proteomes" id="UP000463939"/>
    </source>
</evidence>
<comment type="subcellular location">
    <subcellularLocation>
        <location evidence="1">Cell membrane</location>
        <topology evidence="1">Multi-pass membrane protein</topology>
    </subcellularLocation>
</comment>
<gene>
    <name evidence="8" type="ORF">SFSGTM_03630</name>
</gene>
<dbReference type="Proteomes" id="UP000463939">
    <property type="component" value="Chromosome"/>
</dbReference>
<accession>A0A809RDD8</accession>
<feature type="transmembrane region" description="Helical" evidence="6">
    <location>
        <begin position="195"/>
        <end position="213"/>
    </location>
</feature>
<keyword evidence="4 6" id="KW-1133">Transmembrane helix</keyword>
<proteinExistence type="predicted"/>
<feature type="transmembrane region" description="Helical" evidence="6">
    <location>
        <begin position="162"/>
        <end position="183"/>
    </location>
</feature>
<feature type="domain" description="EamA" evidence="7">
    <location>
        <begin position="16"/>
        <end position="151"/>
    </location>
</feature>
<evidence type="ECO:0000256" key="2">
    <source>
        <dbReference type="ARBA" id="ARBA00022475"/>
    </source>
</evidence>
<dbReference type="GO" id="GO:0005886">
    <property type="term" value="C:plasma membrane"/>
    <property type="evidence" value="ECO:0007669"/>
    <property type="project" value="UniProtKB-SubCell"/>
</dbReference>
<evidence type="ECO:0000256" key="1">
    <source>
        <dbReference type="ARBA" id="ARBA00004651"/>
    </source>
</evidence>
<dbReference type="KEGG" id="sniv:SFSGTM_03630"/>
<feature type="transmembrane region" description="Helical" evidence="6">
    <location>
        <begin position="111"/>
        <end position="128"/>
    </location>
</feature>
<feature type="domain" description="EamA" evidence="7">
    <location>
        <begin position="165"/>
        <end position="299"/>
    </location>
</feature>
<sequence length="310" mass="33581">MLSITHSPAHKQNIALGITYSLLAAIGFSVKSILVKLAYAYHIDALTLLTLRMAFSLPFFLGIAVWAWTKHKDALAKREWLILVALGLGYYLFNYLDFLGLHSISAGLERLIQFLYPTMTVILAALLHRRAIKPPVIAAMMLSYVGIAMVFVHDVSISQSGIALGTSLVFASTLFYAIYLVGAGHTIARMGTIRFTAYTMIIASIISLSQFTITHPLAALIQPLPVYQLTIMMAIFSTVLPVFLLTAGISRIGSGEASLIGSIGPVFTIYLAHVFLNENVSLIQIAGSLLVLAGVVSVSLNSRNEIKIAP</sequence>
<dbReference type="EMBL" id="AP021881">
    <property type="protein sequence ID" value="BBO99654.1"/>
    <property type="molecule type" value="Genomic_DNA"/>
</dbReference>
<reference evidence="9" key="1">
    <citation type="submission" date="2019-11" db="EMBL/GenBank/DDBJ databases">
        <title>Isolation and characterization of a novel species in the genus Sulfuriferula.</title>
        <authorList>
            <person name="Mochizuki J."/>
            <person name="Kojima H."/>
            <person name="Fukui M."/>
        </authorList>
    </citation>
    <scope>NUCLEOTIDE SEQUENCE [LARGE SCALE GENOMIC DNA]</scope>
    <source>
        <strain evidence="9">SGTM</strain>
    </source>
</reference>
<dbReference type="RefSeq" id="WP_162083675.1">
    <property type="nucleotide sequence ID" value="NZ_AP021881.1"/>
</dbReference>
<keyword evidence="9" id="KW-1185">Reference proteome</keyword>
<feature type="transmembrane region" description="Helical" evidence="6">
    <location>
        <begin position="257"/>
        <end position="276"/>
    </location>
</feature>
<dbReference type="InterPro" id="IPR051258">
    <property type="entry name" value="Diverse_Substrate_Transporter"/>
</dbReference>
<keyword evidence="5 6" id="KW-0472">Membrane</keyword>
<dbReference type="InterPro" id="IPR000620">
    <property type="entry name" value="EamA_dom"/>
</dbReference>
<name>A0A809RDD8_9PROT</name>
<evidence type="ECO:0000259" key="7">
    <source>
        <dbReference type="Pfam" id="PF00892"/>
    </source>
</evidence>
<dbReference type="PANTHER" id="PTHR42920:SF5">
    <property type="entry name" value="EAMA DOMAIN-CONTAINING PROTEIN"/>
    <property type="match status" value="1"/>
</dbReference>
<feature type="transmembrane region" description="Helical" evidence="6">
    <location>
        <begin position="225"/>
        <end position="245"/>
    </location>
</feature>